<accession>A0A6P8I0R9</accession>
<dbReference type="GeneID" id="116294921"/>
<dbReference type="OrthoDB" id="10372200at2759"/>
<dbReference type="InParanoid" id="A0A6P8I0R9"/>
<dbReference type="KEGG" id="aten:116294921"/>
<proteinExistence type="predicted"/>
<feature type="region of interest" description="Disordered" evidence="1">
    <location>
        <begin position="26"/>
        <end position="46"/>
    </location>
</feature>
<evidence type="ECO:0000313" key="2">
    <source>
        <dbReference type="Proteomes" id="UP000515163"/>
    </source>
</evidence>
<keyword evidence="2" id="KW-1185">Reference proteome</keyword>
<sequence length="193" mass="21328">MTDCDGHKSLDQDEYSYAYTNAITLGRRNMSNGHPNKGPQNTVSNDGKVEGLDKHGSVFHPSAGPVFKVLEAPQYAEVNNPKNEVKNRPYFDSAMYNKKVVKAQKANSQKEPLYDVLEDPGSLNEPLEEREAPCYQVLEGPFPEGAPLYDVIAQPPSSDNPSDDTKRNVKQACNYSVTLYDSVGEVINDTSDI</sequence>
<reference evidence="3" key="1">
    <citation type="submission" date="2025-08" db="UniProtKB">
        <authorList>
            <consortium name="RefSeq"/>
        </authorList>
    </citation>
    <scope>IDENTIFICATION</scope>
    <source>
        <tissue evidence="3">Tentacle</tissue>
    </source>
</reference>
<evidence type="ECO:0000256" key="1">
    <source>
        <dbReference type="SAM" id="MobiDB-lite"/>
    </source>
</evidence>
<gene>
    <name evidence="3" type="primary">LOC116294921</name>
</gene>
<feature type="compositionally biased region" description="Polar residues" evidence="1">
    <location>
        <begin position="26"/>
        <end position="45"/>
    </location>
</feature>
<name>A0A6P8I0R9_ACTTE</name>
<dbReference type="Proteomes" id="UP000515163">
    <property type="component" value="Unplaced"/>
</dbReference>
<evidence type="ECO:0000313" key="3">
    <source>
        <dbReference type="RefSeq" id="XP_031558475.1"/>
    </source>
</evidence>
<organism evidence="2 3">
    <name type="scientific">Actinia tenebrosa</name>
    <name type="common">Australian red waratah sea anemone</name>
    <dbReference type="NCBI Taxonomy" id="6105"/>
    <lineage>
        <taxon>Eukaryota</taxon>
        <taxon>Metazoa</taxon>
        <taxon>Cnidaria</taxon>
        <taxon>Anthozoa</taxon>
        <taxon>Hexacorallia</taxon>
        <taxon>Actiniaria</taxon>
        <taxon>Actiniidae</taxon>
        <taxon>Actinia</taxon>
    </lineage>
</organism>
<protein>
    <submittedName>
        <fullName evidence="3">Uncharacterized protein LOC116294921</fullName>
    </submittedName>
</protein>
<dbReference type="RefSeq" id="XP_031558475.1">
    <property type="nucleotide sequence ID" value="XM_031702615.1"/>
</dbReference>
<dbReference type="AlphaFoldDB" id="A0A6P8I0R9"/>